<keyword evidence="4" id="KW-0862">Zinc</keyword>
<name>A0AAD2FBN5_9STRA</name>
<feature type="compositionally biased region" description="Basic and acidic residues" evidence="11">
    <location>
        <begin position="508"/>
        <end position="526"/>
    </location>
</feature>
<dbReference type="InterPro" id="IPR001965">
    <property type="entry name" value="Znf_PHD"/>
</dbReference>
<feature type="compositionally biased region" description="Basic and acidic residues" evidence="11">
    <location>
        <begin position="539"/>
        <end position="569"/>
    </location>
</feature>
<reference evidence="13" key="1">
    <citation type="submission" date="2023-08" db="EMBL/GenBank/DDBJ databases">
        <authorList>
            <person name="Audoor S."/>
            <person name="Bilcke G."/>
        </authorList>
    </citation>
    <scope>NUCLEOTIDE SEQUENCE</scope>
</reference>
<dbReference type="Gene3D" id="3.30.40.10">
    <property type="entry name" value="Zinc/RING finger domain, C3HC4 (zinc finger)"/>
    <property type="match status" value="2"/>
</dbReference>
<keyword evidence="9" id="KW-0539">Nucleus</keyword>
<dbReference type="InterPro" id="IPR013083">
    <property type="entry name" value="Znf_RING/FYVE/PHD"/>
</dbReference>
<feature type="compositionally biased region" description="Basic residues" evidence="11">
    <location>
        <begin position="62"/>
        <end position="73"/>
    </location>
</feature>
<feature type="compositionally biased region" description="Polar residues" evidence="11">
    <location>
        <begin position="164"/>
        <end position="204"/>
    </location>
</feature>
<feature type="compositionally biased region" description="Acidic residues" evidence="11">
    <location>
        <begin position="972"/>
        <end position="982"/>
    </location>
</feature>
<dbReference type="InterPro" id="IPR011011">
    <property type="entry name" value="Znf_FYVE_PHD"/>
</dbReference>
<dbReference type="GO" id="GO:0003682">
    <property type="term" value="F:chromatin binding"/>
    <property type="evidence" value="ECO:0007669"/>
    <property type="project" value="TreeGrafter"/>
</dbReference>
<comment type="subcellular location">
    <subcellularLocation>
        <location evidence="1">Nucleus</location>
    </subcellularLocation>
</comment>
<dbReference type="GO" id="GO:0008270">
    <property type="term" value="F:zinc ion binding"/>
    <property type="evidence" value="ECO:0007669"/>
    <property type="project" value="UniProtKB-KW"/>
</dbReference>
<feature type="compositionally biased region" description="Basic and acidic residues" evidence="11">
    <location>
        <begin position="142"/>
        <end position="157"/>
    </location>
</feature>
<feature type="region of interest" description="Disordered" evidence="11">
    <location>
        <begin position="1"/>
        <end position="39"/>
    </location>
</feature>
<evidence type="ECO:0000256" key="1">
    <source>
        <dbReference type="ARBA" id="ARBA00004123"/>
    </source>
</evidence>
<keyword evidence="5" id="KW-0805">Transcription regulation</keyword>
<dbReference type="Pfam" id="PF00628">
    <property type="entry name" value="PHD"/>
    <property type="match status" value="2"/>
</dbReference>
<feature type="compositionally biased region" description="Basic and acidic residues" evidence="11">
    <location>
        <begin position="24"/>
        <end position="37"/>
    </location>
</feature>
<dbReference type="GO" id="GO:0003677">
    <property type="term" value="F:DNA binding"/>
    <property type="evidence" value="ECO:0007669"/>
    <property type="project" value="UniProtKB-KW"/>
</dbReference>
<proteinExistence type="predicted"/>
<evidence type="ECO:0000256" key="8">
    <source>
        <dbReference type="ARBA" id="ARBA00023163"/>
    </source>
</evidence>
<evidence type="ECO:0000256" key="7">
    <source>
        <dbReference type="ARBA" id="ARBA00023155"/>
    </source>
</evidence>
<feature type="compositionally biased region" description="Basic residues" evidence="11">
    <location>
        <begin position="131"/>
        <end position="140"/>
    </location>
</feature>
<feature type="compositionally biased region" description="Basic residues" evidence="11">
    <location>
        <begin position="107"/>
        <end position="116"/>
    </location>
</feature>
<feature type="compositionally biased region" description="Low complexity" evidence="11">
    <location>
        <begin position="960"/>
        <end position="971"/>
    </location>
</feature>
<evidence type="ECO:0000256" key="2">
    <source>
        <dbReference type="ARBA" id="ARBA00022723"/>
    </source>
</evidence>
<feature type="region of interest" description="Disordered" evidence="11">
    <location>
        <begin position="507"/>
        <end position="581"/>
    </location>
</feature>
<evidence type="ECO:0000256" key="10">
    <source>
        <dbReference type="PROSITE-ProRule" id="PRU00146"/>
    </source>
</evidence>
<feature type="region of interest" description="Disordered" evidence="11">
    <location>
        <begin position="55"/>
        <end position="245"/>
    </location>
</feature>
<dbReference type="InterPro" id="IPR045876">
    <property type="entry name" value="PRHA-like_PHD-finger"/>
</dbReference>
<comment type="caution">
    <text evidence="13">The sequence shown here is derived from an EMBL/GenBank/DDBJ whole genome shotgun (WGS) entry which is preliminary data.</text>
</comment>
<evidence type="ECO:0000259" key="12">
    <source>
        <dbReference type="PROSITE" id="PS50016"/>
    </source>
</evidence>
<feature type="compositionally biased region" description="Basic and acidic residues" evidence="11">
    <location>
        <begin position="96"/>
        <end position="106"/>
    </location>
</feature>
<evidence type="ECO:0000256" key="4">
    <source>
        <dbReference type="ARBA" id="ARBA00022833"/>
    </source>
</evidence>
<keyword evidence="6" id="KW-0238">DNA-binding</keyword>
<feature type="compositionally biased region" description="Acidic residues" evidence="11">
    <location>
        <begin position="733"/>
        <end position="747"/>
    </location>
</feature>
<feature type="compositionally biased region" description="Polar residues" evidence="11">
    <location>
        <begin position="914"/>
        <end position="932"/>
    </location>
</feature>
<dbReference type="GO" id="GO:0005634">
    <property type="term" value="C:nucleus"/>
    <property type="evidence" value="ECO:0007669"/>
    <property type="project" value="UniProtKB-SubCell"/>
</dbReference>
<dbReference type="SMART" id="SM00249">
    <property type="entry name" value="PHD"/>
    <property type="match status" value="2"/>
</dbReference>
<dbReference type="PROSITE" id="PS50016">
    <property type="entry name" value="ZF_PHD_2"/>
    <property type="match status" value="2"/>
</dbReference>
<dbReference type="PANTHER" id="PTHR12628">
    <property type="entry name" value="POLYCOMB-LIKE TRANSCRIPTION FACTOR"/>
    <property type="match status" value="1"/>
</dbReference>
<feature type="compositionally biased region" description="Polar residues" evidence="11">
    <location>
        <begin position="770"/>
        <end position="781"/>
    </location>
</feature>
<evidence type="ECO:0000313" key="14">
    <source>
        <dbReference type="Proteomes" id="UP001295423"/>
    </source>
</evidence>
<accession>A0AAD2FBN5</accession>
<dbReference type="EMBL" id="CAKOGP040000014">
    <property type="protein sequence ID" value="CAJ1927291.1"/>
    <property type="molecule type" value="Genomic_DNA"/>
</dbReference>
<keyword evidence="8" id="KW-0804">Transcription</keyword>
<dbReference type="SUPFAM" id="SSF57903">
    <property type="entry name" value="FYVE/PHD zinc finger"/>
    <property type="match status" value="2"/>
</dbReference>
<keyword evidence="3 10" id="KW-0863">Zinc-finger</keyword>
<organism evidence="13 14">
    <name type="scientific">Cylindrotheca closterium</name>
    <dbReference type="NCBI Taxonomy" id="2856"/>
    <lineage>
        <taxon>Eukaryota</taxon>
        <taxon>Sar</taxon>
        <taxon>Stramenopiles</taxon>
        <taxon>Ochrophyta</taxon>
        <taxon>Bacillariophyta</taxon>
        <taxon>Bacillariophyceae</taxon>
        <taxon>Bacillariophycidae</taxon>
        <taxon>Bacillariales</taxon>
        <taxon>Bacillariaceae</taxon>
        <taxon>Cylindrotheca</taxon>
    </lineage>
</organism>
<dbReference type="InterPro" id="IPR019787">
    <property type="entry name" value="Znf_PHD-finger"/>
</dbReference>
<feature type="domain" description="PHD-type" evidence="12">
    <location>
        <begin position="587"/>
        <end position="645"/>
    </location>
</feature>
<sequence>MTRTDERMPAEAAKAQPLGQTDNAESRNETKMNENTRIENNLKALDDLSYASSLSSTPILKLKGKSPKAKVNKSTKTPTKTSKSSKSSKSPSKKTNKGESKASDTKTKKKPSKSKKTSSSNSKNVSEQKSKPKSKKKSRPSKSADTDEPPKKNEDKVALPPNGVMQTTALKTLTKNHSENGASSRNGDNKMAKTSSSPQQQSDKNATDDALTSMMKLEPVETTNHTKKKSKSTTKSNNCDGGSTHDSEDEEEEAACCLCHCGVDCSDRALFFAKDRKKEIQDSDDDQEYYFGLDDPYLPQEMYDPHNALVYCDGCDRMYHQKCHFVPILKLPQGNWNCLICNMKTTHNKACLPIRNDPKTFFASPPNPSSTEMERKFEFDTKTEKAKLWQRQLKSVKTFLSSQVSNIRLATAALDTLTSVKRNRAMILSNRRKSQELAQTILRMTAAKFKIRQILQSLESLRVSSCTNSLDPIKVGEWCQANPKDACHVVPHGIDYFLNHRRVTPRTAEMKLDQERKKKEQQEASKDAIPSEILCSSPSEKESSSGDKNNDNNDDKDQSKESSPSKKEQSTATSKTEDDDSGITLDDLQCCICMVGDSTDDNDVLLCDGEGCYRAFHMKCIHPEIKLQDLEDEDEDWFCPLCAATANYTHGIYDALREGGDDESDDEEEKDKEEDEDGWDTPHDVFPNSKWEYETAVKFSRGKQNDDTNELLALYLGDDVVGTTKVATPMGSDSEDENDYSLFDEDSFAERQKRKDQDDEEDDEDDGDRSSQATWLSSSVEMNIDKAELNALSEVENSDSDESSSDSVARRRSRRLRSTTETGQAQLKIGVDFDKGNIVEGKRRRKSVDYRKLNDTLFGKLTEMQKANLDDGADYETKRNAKRKSTGENGNTTKRAKSNNSSADSSNVANSTAKQSDPPSENGSVANKSSADTENENDSDTGNNGSGSEKDSDGDEESQSENNSSSEAGSGSDDDDSDSGND</sequence>
<dbReference type="PROSITE" id="PS01359">
    <property type="entry name" value="ZF_PHD_1"/>
    <property type="match status" value="1"/>
</dbReference>
<dbReference type="GO" id="GO:0045814">
    <property type="term" value="P:negative regulation of gene expression, epigenetic"/>
    <property type="evidence" value="ECO:0007669"/>
    <property type="project" value="TreeGrafter"/>
</dbReference>
<keyword evidence="14" id="KW-1185">Reference proteome</keyword>
<dbReference type="CDD" id="cd15504">
    <property type="entry name" value="PHD_PRHA_like"/>
    <property type="match status" value="1"/>
</dbReference>
<feature type="compositionally biased region" description="Acidic residues" evidence="11">
    <location>
        <begin position="660"/>
        <end position="679"/>
    </location>
</feature>
<evidence type="ECO:0000256" key="11">
    <source>
        <dbReference type="SAM" id="MobiDB-lite"/>
    </source>
</evidence>
<feature type="compositionally biased region" description="Low complexity" evidence="11">
    <location>
        <begin position="74"/>
        <end position="90"/>
    </location>
</feature>
<feature type="compositionally biased region" description="Basic and acidic residues" evidence="11">
    <location>
        <begin position="831"/>
        <end position="854"/>
    </location>
</feature>
<evidence type="ECO:0000256" key="6">
    <source>
        <dbReference type="ARBA" id="ARBA00023125"/>
    </source>
</evidence>
<evidence type="ECO:0000256" key="3">
    <source>
        <dbReference type="ARBA" id="ARBA00022771"/>
    </source>
</evidence>
<evidence type="ECO:0000256" key="9">
    <source>
        <dbReference type="ARBA" id="ARBA00023242"/>
    </source>
</evidence>
<dbReference type="PANTHER" id="PTHR12628:SF10">
    <property type="entry name" value="HOMEOBOX DOMAIN-CONTAINING PROTEIN"/>
    <property type="match status" value="1"/>
</dbReference>
<keyword evidence="7" id="KW-0371">Homeobox</keyword>
<feature type="compositionally biased region" description="Basic and acidic residues" evidence="11">
    <location>
        <begin position="748"/>
        <end position="757"/>
    </location>
</feature>
<feature type="compositionally biased region" description="Low complexity" evidence="11">
    <location>
        <begin position="117"/>
        <end position="127"/>
    </location>
</feature>
<feature type="region of interest" description="Disordered" evidence="11">
    <location>
        <begin position="726"/>
        <end position="982"/>
    </location>
</feature>
<evidence type="ECO:0000256" key="5">
    <source>
        <dbReference type="ARBA" id="ARBA00023015"/>
    </source>
</evidence>
<keyword evidence="2" id="KW-0479">Metal-binding</keyword>
<dbReference type="InterPro" id="IPR019786">
    <property type="entry name" value="Zinc_finger_PHD-type_CS"/>
</dbReference>
<gene>
    <name evidence="13" type="ORF">CYCCA115_LOCUS1293</name>
</gene>
<dbReference type="AlphaFoldDB" id="A0AAD2FBN5"/>
<feature type="compositionally biased region" description="Acidic residues" evidence="11">
    <location>
        <begin position="758"/>
        <end position="767"/>
    </location>
</feature>
<evidence type="ECO:0000313" key="13">
    <source>
        <dbReference type="EMBL" id="CAJ1927291.1"/>
    </source>
</evidence>
<dbReference type="Proteomes" id="UP001295423">
    <property type="component" value="Unassembled WGS sequence"/>
</dbReference>
<feature type="compositionally biased region" description="Low complexity" evidence="11">
    <location>
        <begin position="898"/>
        <end position="913"/>
    </location>
</feature>
<protein>
    <recommendedName>
        <fullName evidence="12">PHD-type domain-containing protein</fullName>
    </recommendedName>
</protein>
<feature type="region of interest" description="Disordered" evidence="11">
    <location>
        <begin position="656"/>
        <end position="687"/>
    </location>
</feature>
<feature type="domain" description="PHD-type" evidence="12">
    <location>
        <begin position="253"/>
        <end position="344"/>
    </location>
</feature>